<accession>A0AAE0AF42</accession>
<evidence type="ECO:0000256" key="1">
    <source>
        <dbReference type="ARBA" id="ARBA00004123"/>
    </source>
</evidence>
<keyword evidence="4" id="KW-0862">Zinc</keyword>
<dbReference type="EMBL" id="JANJYJ010000005">
    <property type="protein sequence ID" value="KAK3212087.1"/>
    <property type="molecule type" value="Genomic_DNA"/>
</dbReference>
<evidence type="ECO:0000256" key="3">
    <source>
        <dbReference type="ARBA" id="ARBA00022771"/>
    </source>
</evidence>
<dbReference type="AlphaFoldDB" id="A0AAE0AF42"/>
<dbReference type="InterPro" id="IPR012337">
    <property type="entry name" value="RNaseH-like_sf"/>
</dbReference>
<dbReference type="InterPro" id="IPR008906">
    <property type="entry name" value="HATC_C_dom"/>
</dbReference>
<dbReference type="PANTHER" id="PTHR46481:SF10">
    <property type="entry name" value="ZINC FINGER BED DOMAIN-CONTAINING PROTEIN 39"/>
    <property type="match status" value="1"/>
</dbReference>
<keyword evidence="5" id="KW-0539">Nucleus</keyword>
<sequence length="240" mass="27083">MDRNHLFFPDGLNILNGDLDLFRPTGTEAGPSNSAVTPTSCPKRFTSNVWQCFDIVEMTISDGTTGPKAKYFAHTTENIFNVIIDVLETYGITNRILSITLDIASVNTSSVALFTERNIPQARGYFFHQRIYERRFGDVDTQPSTELETQPMQRSWSILKWRKKSSSSSSMQGSATSSGAELNRYLEAQFDVCEDTEKFDLLLWWKTYSYRYPVMSHLAGDVLVIPVSAVSSEQALSMSR</sequence>
<dbReference type="Proteomes" id="UP001281410">
    <property type="component" value="Unassembled WGS sequence"/>
</dbReference>
<evidence type="ECO:0000256" key="2">
    <source>
        <dbReference type="ARBA" id="ARBA00022723"/>
    </source>
</evidence>
<evidence type="ECO:0000256" key="5">
    <source>
        <dbReference type="ARBA" id="ARBA00023242"/>
    </source>
</evidence>
<dbReference type="Pfam" id="PF05699">
    <property type="entry name" value="Dimer_Tnp_hAT"/>
    <property type="match status" value="1"/>
</dbReference>
<keyword evidence="2" id="KW-0479">Metal-binding</keyword>
<dbReference type="GO" id="GO:0046983">
    <property type="term" value="F:protein dimerization activity"/>
    <property type="evidence" value="ECO:0007669"/>
    <property type="project" value="InterPro"/>
</dbReference>
<comment type="caution">
    <text evidence="7">The sequence shown here is derived from an EMBL/GenBank/DDBJ whole genome shotgun (WGS) entry which is preliminary data.</text>
</comment>
<evidence type="ECO:0000256" key="4">
    <source>
        <dbReference type="ARBA" id="ARBA00022833"/>
    </source>
</evidence>
<feature type="domain" description="HAT C-terminal dimerisation" evidence="6">
    <location>
        <begin position="181"/>
        <end position="238"/>
    </location>
</feature>
<comment type="subcellular location">
    <subcellularLocation>
        <location evidence="1">Nucleus</location>
    </subcellularLocation>
</comment>
<name>A0AAE0AF42_9ROSI</name>
<evidence type="ECO:0000313" key="8">
    <source>
        <dbReference type="Proteomes" id="UP001281410"/>
    </source>
</evidence>
<evidence type="ECO:0000259" key="6">
    <source>
        <dbReference type="Pfam" id="PF05699"/>
    </source>
</evidence>
<protein>
    <recommendedName>
        <fullName evidence="6">HAT C-terminal dimerisation domain-containing protein</fullName>
    </recommendedName>
</protein>
<dbReference type="GO" id="GO:0005634">
    <property type="term" value="C:nucleus"/>
    <property type="evidence" value="ECO:0007669"/>
    <property type="project" value="UniProtKB-SubCell"/>
</dbReference>
<dbReference type="PANTHER" id="PTHR46481">
    <property type="entry name" value="ZINC FINGER BED DOMAIN-CONTAINING PROTEIN 4"/>
    <property type="match status" value="1"/>
</dbReference>
<dbReference type="GO" id="GO:0008270">
    <property type="term" value="F:zinc ion binding"/>
    <property type="evidence" value="ECO:0007669"/>
    <property type="project" value="UniProtKB-KW"/>
</dbReference>
<dbReference type="InterPro" id="IPR052035">
    <property type="entry name" value="ZnF_BED_domain_contain"/>
</dbReference>
<dbReference type="SUPFAM" id="SSF53098">
    <property type="entry name" value="Ribonuclease H-like"/>
    <property type="match status" value="1"/>
</dbReference>
<keyword evidence="8" id="KW-1185">Reference proteome</keyword>
<gene>
    <name evidence="7" type="ORF">Dsin_016793</name>
</gene>
<organism evidence="7 8">
    <name type="scientific">Dipteronia sinensis</name>
    <dbReference type="NCBI Taxonomy" id="43782"/>
    <lineage>
        <taxon>Eukaryota</taxon>
        <taxon>Viridiplantae</taxon>
        <taxon>Streptophyta</taxon>
        <taxon>Embryophyta</taxon>
        <taxon>Tracheophyta</taxon>
        <taxon>Spermatophyta</taxon>
        <taxon>Magnoliopsida</taxon>
        <taxon>eudicotyledons</taxon>
        <taxon>Gunneridae</taxon>
        <taxon>Pentapetalae</taxon>
        <taxon>rosids</taxon>
        <taxon>malvids</taxon>
        <taxon>Sapindales</taxon>
        <taxon>Sapindaceae</taxon>
        <taxon>Hippocastanoideae</taxon>
        <taxon>Acereae</taxon>
        <taxon>Dipteronia</taxon>
    </lineage>
</organism>
<reference evidence="7" key="1">
    <citation type="journal article" date="2023" name="Plant J.">
        <title>Genome sequences and population genomics provide insights into the demographic history, inbreeding, and mutation load of two 'living fossil' tree species of Dipteronia.</title>
        <authorList>
            <person name="Feng Y."/>
            <person name="Comes H.P."/>
            <person name="Chen J."/>
            <person name="Zhu S."/>
            <person name="Lu R."/>
            <person name="Zhang X."/>
            <person name="Li P."/>
            <person name="Qiu J."/>
            <person name="Olsen K.M."/>
            <person name="Qiu Y."/>
        </authorList>
    </citation>
    <scope>NUCLEOTIDE SEQUENCE</scope>
    <source>
        <strain evidence="7">NBL</strain>
    </source>
</reference>
<proteinExistence type="predicted"/>
<keyword evidence="3" id="KW-0863">Zinc-finger</keyword>
<evidence type="ECO:0000313" key="7">
    <source>
        <dbReference type="EMBL" id="KAK3212087.1"/>
    </source>
</evidence>